<keyword evidence="1" id="KW-1133">Transmembrane helix</keyword>
<dbReference type="Pfam" id="PF00581">
    <property type="entry name" value="Rhodanese"/>
    <property type="match status" value="1"/>
</dbReference>
<keyword evidence="1" id="KW-0812">Transmembrane</keyword>
<dbReference type="SUPFAM" id="SSF52821">
    <property type="entry name" value="Rhodanese/Cell cycle control phosphatase"/>
    <property type="match status" value="1"/>
</dbReference>
<dbReference type="KEGG" id="dfl:DFE_0083"/>
<organism evidence="3 4">
    <name type="scientific">Desulfovibrio ferrophilus</name>
    <dbReference type="NCBI Taxonomy" id="241368"/>
    <lineage>
        <taxon>Bacteria</taxon>
        <taxon>Pseudomonadati</taxon>
        <taxon>Thermodesulfobacteriota</taxon>
        <taxon>Desulfovibrionia</taxon>
        <taxon>Desulfovibrionales</taxon>
        <taxon>Desulfovibrionaceae</taxon>
        <taxon>Desulfovibrio</taxon>
    </lineage>
</organism>
<reference evidence="3 4" key="1">
    <citation type="journal article" date="2018" name="Sci. Adv.">
        <title>Multi-heme cytochromes provide a pathway for survival in energy-limited environments.</title>
        <authorList>
            <person name="Deng X."/>
            <person name="Dohmae N."/>
            <person name="Nealson K.H."/>
            <person name="Hashimoto K."/>
            <person name="Okamoto A."/>
        </authorList>
    </citation>
    <scope>NUCLEOTIDE SEQUENCE [LARGE SCALE GENOMIC DNA]</scope>
    <source>
        <strain evidence="3 4">IS5</strain>
    </source>
</reference>
<name>A0A2Z6AUA9_9BACT</name>
<feature type="transmembrane region" description="Helical" evidence="1">
    <location>
        <begin position="20"/>
        <end position="39"/>
    </location>
</feature>
<feature type="domain" description="Rhodanese" evidence="2">
    <location>
        <begin position="58"/>
        <end position="148"/>
    </location>
</feature>
<evidence type="ECO:0000313" key="4">
    <source>
        <dbReference type="Proteomes" id="UP000269883"/>
    </source>
</evidence>
<evidence type="ECO:0000313" key="3">
    <source>
        <dbReference type="EMBL" id="BBD06809.1"/>
    </source>
</evidence>
<evidence type="ECO:0000256" key="1">
    <source>
        <dbReference type="SAM" id="Phobius"/>
    </source>
</evidence>
<protein>
    <submittedName>
        <fullName evidence="3">Thiosulfate sulfurtransferase</fullName>
    </submittedName>
</protein>
<dbReference type="PANTHER" id="PTHR44086:SF13">
    <property type="entry name" value="THIOSULFATE SULFURTRANSFERASE PSPE"/>
    <property type="match status" value="1"/>
</dbReference>
<dbReference type="Proteomes" id="UP000269883">
    <property type="component" value="Chromosome"/>
</dbReference>
<dbReference type="RefSeq" id="WP_172961565.1">
    <property type="nucleotide sequence ID" value="NZ_AP017378.1"/>
</dbReference>
<keyword evidence="1" id="KW-0472">Membrane</keyword>
<dbReference type="InterPro" id="IPR036873">
    <property type="entry name" value="Rhodanese-like_dom_sf"/>
</dbReference>
<dbReference type="SMART" id="SM00450">
    <property type="entry name" value="RHOD"/>
    <property type="match status" value="1"/>
</dbReference>
<keyword evidence="3" id="KW-0808">Transferase</keyword>
<evidence type="ECO:0000259" key="2">
    <source>
        <dbReference type="PROSITE" id="PS50206"/>
    </source>
</evidence>
<dbReference type="InterPro" id="IPR001763">
    <property type="entry name" value="Rhodanese-like_dom"/>
</dbReference>
<accession>A0A2Z6AUA9</accession>
<gene>
    <name evidence="3" type="ORF">DFE_0083</name>
</gene>
<keyword evidence="4" id="KW-1185">Reference proteome</keyword>
<dbReference type="Gene3D" id="3.40.250.10">
    <property type="entry name" value="Rhodanese-like domain"/>
    <property type="match status" value="1"/>
</dbReference>
<dbReference type="EMBL" id="AP017378">
    <property type="protein sequence ID" value="BBD06809.1"/>
    <property type="molecule type" value="Genomic_DNA"/>
</dbReference>
<dbReference type="CDD" id="cd00158">
    <property type="entry name" value="RHOD"/>
    <property type="match status" value="1"/>
</dbReference>
<dbReference type="AlphaFoldDB" id="A0A2Z6AUA9"/>
<dbReference type="PANTHER" id="PTHR44086">
    <property type="entry name" value="THIOSULFATE SULFURTRANSFERASE RDL2, MITOCHONDRIAL-RELATED"/>
    <property type="match status" value="1"/>
</dbReference>
<sequence length="152" mass="16778">MDRSNETSIQARSGLRTLKLWSLMTLVLMMVIASGCGNLEDGENTLSARQAWELVRERPDEVVVLDVRTPEEVATGIIPGAQVINFYDSQFEARIAGLDRGRIYLVYCHSGGRSATTINRMRSLGFADVRHVGGGIVEWLREGLPLVRSGDS</sequence>
<dbReference type="GO" id="GO:0004792">
    <property type="term" value="F:thiosulfate-cyanide sulfurtransferase activity"/>
    <property type="evidence" value="ECO:0007669"/>
    <property type="project" value="TreeGrafter"/>
</dbReference>
<proteinExistence type="predicted"/>
<dbReference type="PROSITE" id="PS50206">
    <property type="entry name" value="RHODANESE_3"/>
    <property type="match status" value="1"/>
</dbReference>